<accession>A0A9P3CI12</accession>
<reference evidence="3 4" key="1">
    <citation type="submission" date="2021-01" db="EMBL/GenBank/DDBJ databases">
        <title>Cercospora kikuchii MAFF 305040 whole genome shotgun sequence.</title>
        <authorList>
            <person name="Kashiwa T."/>
            <person name="Suzuki T."/>
        </authorList>
    </citation>
    <scope>NUCLEOTIDE SEQUENCE [LARGE SCALE GENOMIC DNA]</scope>
    <source>
        <strain evidence="3 4">MAFF 305040</strain>
    </source>
</reference>
<feature type="signal peptide" evidence="2">
    <location>
        <begin position="1"/>
        <end position="19"/>
    </location>
</feature>
<evidence type="ECO:0000313" key="4">
    <source>
        <dbReference type="Proteomes" id="UP000825890"/>
    </source>
</evidence>
<keyword evidence="2" id="KW-0732">Signal</keyword>
<dbReference type="AlphaFoldDB" id="A0A9P3CI12"/>
<proteinExistence type="predicted"/>
<dbReference type="EMBL" id="BOLY01000003">
    <property type="protein sequence ID" value="GIZ42381.1"/>
    <property type="molecule type" value="Genomic_DNA"/>
</dbReference>
<sequence length="86" mass="9430">MRFTALLATLVALLSFGFAAPMPQGSIDNLSTLEARGIASLALKFIKKINPAKPPSPVKPASPAMKAEHQRMELLRNQPWYKEPTN</sequence>
<evidence type="ECO:0000313" key="3">
    <source>
        <dbReference type="EMBL" id="GIZ42381.1"/>
    </source>
</evidence>
<dbReference type="GeneID" id="68291229"/>
<protein>
    <submittedName>
        <fullName evidence="3">Uncharacterized protein</fullName>
    </submittedName>
</protein>
<feature type="chain" id="PRO_5040318545" evidence="2">
    <location>
        <begin position="20"/>
        <end position="86"/>
    </location>
</feature>
<dbReference type="OrthoDB" id="10335673at2759"/>
<dbReference type="Proteomes" id="UP000825890">
    <property type="component" value="Unassembled WGS sequence"/>
</dbReference>
<organism evidence="3 4">
    <name type="scientific">Cercospora kikuchii</name>
    <dbReference type="NCBI Taxonomy" id="84275"/>
    <lineage>
        <taxon>Eukaryota</taxon>
        <taxon>Fungi</taxon>
        <taxon>Dikarya</taxon>
        <taxon>Ascomycota</taxon>
        <taxon>Pezizomycotina</taxon>
        <taxon>Dothideomycetes</taxon>
        <taxon>Dothideomycetidae</taxon>
        <taxon>Mycosphaerellales</taxon>
        <taxon>Mycosphaerellaceae</taxon>
        <taxon>Cercospora</taxon>
    </lineage>
</organism>
<keyword evidence="4" id="KW-1185">Reference proteome</keyword>
<evidence type="ECO:0000256" key="2">
    <source>
        <dbReference type="SAM" id="SignalP"/>
    </source>
</evidence>
<name>A0A9P3CI12_9PEZI</name>
<evidence type="ECO:0000256" key="1">
    <source>
        <dbReference type="SAM" id="MobiDB-lite"/>
    </source>
</evidence>
<dbReference type="RefSeq" id="XP_044656868.1">
    <property type="nucleotide sequence ID" value="XM_044800933.1"/>
</dbReference>
<feature type="region of interest" description="Disordered" evidence="1">
    <location>
        <begin position="52"/>
        <end position="86"/>
    </location>
</feature>
<comment type="caution">
    <text evidence="3">The sequence shown here is derived from an EMBL/GenBank/DDBJ whole genome shotgun (WGS) entry which is preliminary data.</text>
</comment>
<gene>
    <name evidence="3" type="ORF">CKM354_000565400</name>
</gene>